<keyword evidence="1" id="KW-1133">Transmembrane helix</keyword>
<evidence type="ECO:0000256" key="1">
    <source>
        <dbReference type="SAM" id="Phobius"/>
    </source>
</evidence>
<name>A0A0R2NHH1_9LACO</name>
<keyword evidence="3" id="KW-1185">Reference proteome</keyword>
<accession>A0A0R2NHH1</accession>
<sequence length="167" mass="19735">MTKKDDRQQLYSDSYFEKGHIGLKIWQTFIAILGWFAAIIPVVITVTAFLASYNPKIPHIWSYKDGIFEIKFLGILLLFSFSMAFLFAVSMTLIQNRRRDRLIEQWPTFSPINQKKRGQALEDYMSKRFGDKEFRENTRYYEVAPDQNLDTHVISKLYDDLDINDMD</sequence>
<reference evidence="2 3" key="1">
    <citation type="journal article" date="2015" name="Genome Announc.">
        <title>Expanding the biotechnology potential of lactobacilli through comparative genomics of 213 strains and associated genera.</title>
        <authorList>
            <person name="Sun Z."/>
            <person name="Harris H.M."/>
            <person name="McCann A."/>
            <person name="Guo C."/>
            <person name="Argimon S."/>
            <person name="Zhang W."/>
            <person name="Yang X."/>
            <person name="Jeffery I.B."/>
            <person name="Cooney J.C."/>
            <person name="Kagawa T.F."/>
            <person name="Liu W."/>
            <person name="Song Y."/>
            <person name="Salvetti E."/>
            <person name="Wrobel A."/>
            <person name="Rasinkangas P."/>
            <person name="Parkhill J."/>
            <person name="Rea M.C."/>
            <person name="O'Sullivan O."/>
            <person name="Ritari J."/>
            <person name="Douillard F.P."/>
            <person name="Paul Ross R."/>
            <person name="Yang R."/>
            <person name="Briner A.E."/>
            <person name="Felis G.E."/>
            <person name="de Vos W.M."/>
            <person name="Barrangou R."/>
            <person name="Klaenhammer T.R."/>
            <person name="Caufield P.W."/>
            <person name="Cui Y."/>
            <person name="Zhang H."/>
            <person name="O'Toole P.W."/>
        </authorList>
    </citation>
    <scope>NUCLEOTIDE SEQUENCE [LARGE SCALE GENOMIC DNA]</scope>
    <source>
        <strain evidence="2 3">DSM 23026</strain>
    </source>
</reference>
<dbReference type="EMBL" id="JQCQ01000014">
    <property type="protein sequence ID" value="KRO25241.1"/>
    <property type="molecule type" value="Genomic_DNA"/>
</dbReference>
<dbReference type="PATRIC" id="fig|480391.4.peg.374"/>
<dbReference type="OrthoDB" id="5244771at2"/>
<gene>
    <name evidence="2" type="ORF">IV88_GL000370</name>
</gene>
<proteinExistence type="predicted"/>
<dbReference type="RefSeq" id="WP_057799300.1">
    <property type="nucleotide sequence ID" value="NZ_BJZZ01000013.1"/>
</dbReference>
<organism evidence="2 3">
    <name type="scientific">Pediococcus argentinicus</name>
    <dbReference type="NCBI Taxonomy" id="480391"/>
    <lineage>
        <taxon>Bacteria</taxon>
        <taxon>Bacillati</taxon>
        <taxon>Bacillota</taxon>
        <taxon>Bacilli</taxon>
        <taxon>Lactobacillales</taxon>
        <taxon>Lactobacillaceae</taxon>
        <taxon>Pediococcus</taxon>
    </lineage>
</organism>
<feature type="transmembrane region" description="Helical" evidence="1">
    <location>
        <begin position="28"/>
        <end position="52"/>
    </location>
</feature>
<evidence type="ECO:0000313" key="3">
    <source>
        <dbReference type="Proteomes" id="UP000051249"/>
    </source>
</evidence>
<feature type="transmembrane region" description="Helical" evidence="1">
    <location>
        <begin position="72"/>
        <end position="94"/>
    </location>
</feature>
<evidence type="ECO:0000313" key="2">
    <source>
        <dbReference type="EMBL" id="KRO25241.1"/>
    </source>
</evidence>
<keyword evidence="1" id="KW-0472">Membrane</keyword>
<dbReference type="AlphaFoldDB" id="A0A0R2NHH1"/>
<dbReference type="Proteomes" id="UP000051249">
    <property type="component" value="Unassembled WGS sequence"/>
</dbReference>
<protein>
    <submittedName>
        <fullName evidence="2">Uncharacterized protein</fullName>
    </submittedName>
</protein>
<comment type="caution">
    <text evidence="2">The sequence shown here is derived from an EMBL/GenBank/DDBJ whole genome shotgun (WGS) entry which is preliminary data.</text>
</comment>
<keyword evidence="1" id="KW-0812">Transmembrane</keyword>